<gene>
    <name evidence="4" type="ORF">SAMN05444169_7078</name>
</gene>
<dbReference type="SUPFAM" id="SSF50475">
    <property type="entry name" value="FMN-binding split barrel"/>
    <property type="match status" value="1"/>
</dbReference>
<dbReference type="InterPro" id="IPR050268">
    <property type="entry name" value="NADH-dep_flavin_reductase"/>
</dbReference>
<dbReference type="GO" id="GO:0010181">
    <property type="term" value="F:FMN binding"/>
    <property type="evidence" value="ECO:0007669"/>
    <property type="project" value="InterPro"/>
</dbReference>
<organism evidence="4 5">
    <name type="scientific">Bradyrhizobium erythrophlei</name>
    <dbReference type="NCBI Taxonomy" id="1437360"/>
    <lineage>
        <taxon>Bacteria</taxon>
        <taxon>Pseudomonadati</taxon>
        <taxon>Pseudomonadota</taxon>
        <taxon>Alphaproteobacteria</taxon>
        <taxon>Hyphomicrobiales</taxon>
        <taxon>Nitrobacteraceae</taxon>
        <taxon>Bradyrhizobium</taxon>
    </lineage>
</organism>
<evidence type="ECO:0000313" key="5">
    <source>
        <dbReference type="Proteomes" id="UP000190675"/>
    </source>
</evidence>
<dbReference type="SMART" id="SM00903">
    <property type="entry name" value="Flavin_Reduct"/>
    <property type="match status" value="1"/>
</dbReference>
<evidence type="ECO:0000256" key="1">
    <source>
        <dbReference type="ARBA" id="ARBA00008898"/>
    </source>
</evidence>
<evidence type="ECO:0000259" key="3">
    <source>
        <dbReference type="SMART" id="SM00903"/>
    </source>
</evidence>
<dbReference type="Proteomes" id="UP000190675">
    <property type="component" value="Chromosome I"/>
</dbReference>
<dbReference type="InterPro" id="IPR012349">
    <property type="entry name" value="Split_barrel_FMN-bd"/>
</dbReference>
<dbReference type="Gene3D" id="2.30.110.10">
    <property type="entry name" value="Electron Transport, Fmn-binding Protein, Chain A"/>
    <property type="match status" value="1"/>
</dbReference>
<reference evidence="4 5" key="1">
    <citation type="submission" date="2016-11" db="EMBL/GenBank/DDBJ databases">
        <authorList>
            <person name="Jaros S."/>
            <person name="Januszkiewicz K."/>
            <person name="Wedrychowicz H."/>
        </authorList>
    </citation>
    <scope>NUCLEOTIDE SEQUENCE [LARGE SCALE GENOMIC DNA]</scope>
    <source>
        <strain evidence="4 5">GAS242</strain>
    </source>
</reference>
<dbReference type="InterPro" id="IPR002563">
    <property type="entry name" value="Flavin_Rdtase-like_dom"/>
</dbReference>
<proteinExistence type="inferred from homology"/>
<name>A0A1M5SDE7_9BRAD</name>
<dbReference type="AlphaFoldDB" id="A0A1M5SDE7"/>
<dbReference type="RefSeq" id="WP_079570165.1">
    <property type="nucleotide sequence ID" value="NZ_LT670818.1"/>
</dbReference>
<accession>A0A1M5SDE7</accession>
<evidence type="ECO:0000313" key="4">
    <source>
        <dbReference type="EMBL" id="SHH36499.1"/>
    </source>
</evidence>
<dbReference type="EMBL" id="LT670818">
    <property type="protein sequence ID" value="SHH36499.1"/>
    <property type="molecule type" value="Genomic_DNA"/>
</dbReference>
<sequence length="157" mass="16816">MIDQRAFWQSVGQRASGSTIVTACSEHGPAGFLGLSATHLCADPPTMMVSVSKPTSALPAILDARHFALNFVPDDLIELADIFGGKTKISGSDRFKTVAWTKLVTGAPILERAVAAVDCELIEAITRFETEILLGRVVGLSDNPTLAPLVHFRGHYL</sequence>
<dbReference type="Pfam" id="PF01613">
    <property type="entry name" value="Flavin_Reduct"/>
    <property type="match status" value="1"/>
</dbReference>
<feature type="domain" description="Flavin reductase like" evidence="3">
    <location>
        <begin position="11"/>
        <end position="156"/>
    </location>
</feature>
<dbReference type="PANTHER" id="PTHR30466:SF11">
    <property type="entry name" value="FLAVIN-DEPENDENT MONOOXYGENASE, REDUCTASE SUBUNIT HSAB"/>
    <property type="match status" value="1"/>
</dbReference>
<protein>
    <submittedName>
        <fullName evidence="4">NADH-FMN oxidoreductase RutF, flavin reductase (DIM6/NTAB) family</fullName>
    </submittedName>
</protein>
<dbReference type="PANTHER" id="PTHR30466">
    <property type="entry name" value="FLAVIN REDUCTASE"/>
    <property type="match status" value="1"/>
</dbReference>
<dbReference type="GO" id="GO:0042602">
    <property type="term" value="F:riboflavin reductase (NADPH) activity"/>
    <property type="evidence" value="ECO:0007669"/>
    <property type="project" value="TreeGrafter"/>
</dbReference>
<evidence type="ECO:0000256" key="2">
    <source>
        <dbReference type="ARBA" id="ARBA00023002"/>
    </source>
</evidence>
<comment type="similarity">
    <text evidence="1">Belongs to the non-flavoprotein flavin reductase family.</text>
</comment>
<keyword evidence="2" id="KW-0560">Oxidoreductase</keyword>
<dbReference type="OrthoDB" id="9789254at2"/>